<proteinExistence type="predicted"/>
<evidence type="ECO:0000313" key="2">
    <source>
        <dbReference type="Proteomes" id="UP000727654"/>
    </source>
</evidence>
<sequence length="90" mass="9651">MATSACSAPSVGARITLEGKIRVKGNAMFPVIVLQQDDGVAWELSGMTTTAAREQFNRVATVHGIVVRARAKDTWMPGLRVESVESRPAP</sequence>
<evidence type="ECO:0000313" key="1">
    <source>
        <dbReference type="EMBL" id="CAG9169373.1"/>
    </source>
</evidence>
<name>A0ABM8WPL7_9BURK</name>
<comment type="caution">
    <text evidence="1">The sequence shown here is derived from an EMBL/GenBank/DDBJ whole genome shotgun (WGS) entry which is preliminary data.</text>
</comment>
<dbReference type="Proteomes" id="UP000727654">
    <property type="component" value="Unassembled WGS sequence"/>
</dbReference>
<reference evidence="1 2" key="1">
    <citation type="submission" date="2021-08" db="EMBL/GenBank/DDBJ databases">
        <authorList>
            <person name="Peeters C."/>
        </authorList>
    </citation>
    <scope>NUCLEOTIDE SEQUENCE [LARGE SCALE GENOMIC DNA]</scope>
    <source>
        <strain evidence="1 2">LMG 23992</strain>
    </source>
</reference>
<gene>
    <name evidence="1" type="ORF">LMG23992_01462</name>
</gene>
<keyword evidence="2" id="KW-1185">Reference proteome</keyword>
<accession>A0ABM8WPL7</accession>
<organism evidence="1 2">
    <name type="scientific">Cupriavidus laharis</name>
    <dbReference type="NCBI Taxonomy" id="151654"/>
    <lineage>
        <taxon>Bacteria</taxon>
        <taxon>Pseudomonadati</taxon>
        <taxon>Pseudomonadota</taxon>
        <taxon>Betaproteobacteria</taxon>
        <taxon>Burkholderiales</taxon>
        <taxon>Burkholderiaceae</taxon>
        <taxon>Cupriavidus</taxon>
    </lineage>
</organism>
<dbReference type="EMBL" id="CAJZAI010000002">
    <property type="protein sequence ID" value="CAG9169373.1"/>
    <property type="molecule type" value="Genomic_DNA"/>
</dbReference>
<protein>
    <recommendedName>
        <fullName evidence="3">DUF5666 domain-containing protein</fullName>
    </recommendedName>
</protein>
<evidence type="ECO:0008006" key="3">
    <source>
        <dbReference type="Google" id="ProtNLM"/>
    </source>
</evidence>